<dbReference type="eggNOG" id="COG3896">
    <property type="taxonomic scope" value="Bacteria"/>
</dbReference>
<evidence type="ECO:0000256" key="2">
    <source>
        <dbReference type="PIRSR" id="PIRSR007531-2"/>
    </source>
</evidence>
<dbReference type="AlphaFoldDB" id="D3PZB1"/>
<dbReference type="PIRSF" id="PIRSF007531">
    <property type="entry name" value="CPT"/>
    <property type="match status" value="1"/>
</dbReference>
<dbReference type="InterPro" id="IPR012853">
    <property type="entry name" value="CPT"/>
</dbReference>
<dbReference type="KEGG" id="sna:Snas_1889"/>
<dbReference type="STRING" id="446470.Snas_1889"/>
<evidence type="ECO:0000313" key="3">
    <source>
        <dbReference type="EMBL" id="ADD41585.1"/>
    </source>
</evidence>
<dbReference type="OrthoDB" id="3538329at2"/>
<dbReference type="SUPFAM" id="SSF52540">
    <property type="entry name" value="P-loop containing nucleoside triphosphate hydrolases"/>
    <property type="match status" value="1"/>
</dbReference>
<name>D3PZB1_STANL</name>
<evidence type="ECO:0000313" key="4">
    <source>
        <dbReference type="Proteomes" id="UP000000844"/>
    </source>
</evidence>
<dbReference type="RefSeq" id="WP_013017156.1">
    <property type="nucleotide sequence ID" value="NC_013947.1"/>
</dbReference>
<keyword evidence="4" id="KW-1185">Reference proteome</keyword>
<dbReference type="InterPro" id="IPR027417">
    <property type="entry name" value="P-loop_NTPase"/>
</dbReference>
<organism evidence="3 4">
    <name type="scientific">Stackebrandtia nassauensis (strain DSM 44728 / CIP 108903 / NRRL B-16338 / NBRC 102104 / LLR-40K-21)</name>
    <dbReference type="NCBI Taxonomy" id="446470"/>
    <lineage>
        <taxon>Bacteria</taxon>
        <taxon>Bacillati</taxon>
        <taxon>Actinomycetota</taxon>
        <taxon>Actinomycetes</taxon>
        <taxon>Glycomycetales</taxon>
        <taxon>Glycomycetaceae</taxon>
        <taxon>Stackebrandtia</taxon>
    </lineage>
</organism>
<dbReference type="EMBL" id="CP001778">
    <property type="protein sequence ID" value="ADD41585.1"/>
    <property type="molecule type" value="Genomic_DNA"/>
</dbReference>
<protein>
    <submittedName>
        <fullName evidence="3">Chloramphenicol phosphotransferase family protein</fullName>
    </submittedName>
</protein>
<keyword evidence="3" id="KW-0808">Transferase</keyword>
<proteinExistence type="predicted"/>
<reference evidence="3 4" key="1">
    <citation type="journal article" date="2009" name="Stand. Genomic Sci.">
        <title>Complete genome sequence of Stackebrandtia nassauensis type strain (LLR-40K-21).</title>
        <authorList>
            <person name="Munk C."/>
            <person name="Lapidus A."/>
            <person name="Copeland A."/>
            <person name="Jando M."/>
            <person name="Mayilraj S."/>
            <person name="Glavina Del Rio T."/>
            <person name="Nolan M."/>
            <person name="Chen F."/>
            <person name="Lucas S."/>
            <person name="Tice H."/>
            <person name="Cheng J.F."/>
            <person name="Han C."/>
            <person name="Detter J.C."/>
            <person name="Bruce D."/>
            <person name="Goodwin L."/>
            <person name="Chain P."/>
            <person name="Pitluck S."/>
            <person name="Goker M."/>
            <person name="Ovchinikova G."/>
            <person name="Pati A."/>
            <person name="Ivanova N."/>
            <person name="Mavromatis K."/>
            <person name="Chen A."/>
            <person name="Palaniappan K."/>
            <person name="Land M."/>
            <person name="Hauser L."/>
            <person name="Chang Y.J."/>
            <person name="Jeffries C.D."/>
            <person name="Bristow J."/>
            <person name="Eisen J.A."/>
            <person name="Markowitz V."/>
            <person name="Hugenholtz P."/>
            <person name="Kyrpides N.C."/>
            <person name="Klenk H.P."/>
        </authorList>
    </citation>
    <scope>NUCLEOTIDE SEQUENCE [LARGE SCALE GENOMIC DNA]</scope>
    <source>
        <strain evidence="4">DSM 44728 / CIP 108903 / NRRL B-16338 / NBRC 102104 / LLR-40K-21</strain>
    </source>
</reference>
<evidence type="ECO:0000256" key="1">
    <source>
        <dbReference type="PIRSR" id="PIRSR007531-1"/>
    </source>
</evidence>
<dbReference type="NCBIfam" id="NF033114">
    <property type="entry name" value="phos_trans_CPT"/>
    <property type="match status" value="1"/>
</dbReference>
<feature type="active site" evidence="1">
    <location>
        <position position="33"/>
    </location>
</feature>
<dbReference type="Proteomes" id="UP000000844">
    <property type="component" value="Chromosome"/>
</dbReference>
<dbReference type="GO" id="GO:0005524">
    <property type="term" value="F:ATP binding"/>
    <property type="evidence" value="ECO:0007669"/>
    <property type="project" value="InterPro"/>
</dbReference>
<accession>D3PZB1</accession>
<dbReference type="Pfam" id="PF07931">
    <property type="entry name" value="CPT"/>
    <property type="match status" value="1"/>
</dbReference>
<sequence length="173" mass="18623">MILLNGGSSSGKSSIARCLQDILPRPWLALSVDDFVDALPEAMRSSDEGIEFADDGAVNVGDQFRKLEVAWMAGVATMVREGAPVVMDDVFLGGADSQRRWREALDGLDVLWVGVRCDGAEAARRESARGDRTTGMAEQQAELVHRGVTYDLEVDSTHLSARECAEAIAAKLG</sequence>
<dbReference type="Gene3D" id="3.40.50.300">
    <property type="entry name" value="P-loop containing nucleotide triphosphate hydrolases"/>
    <property type="match status" value="1"/>
</dbReference>
<feature type="binding site" evidence="2">
    <location>
        <begin position="6"/>
        <end position="13"/>
    </location>
    <ligand>
        <name>ATP</name>
        <dbReference type="ChEBI" id="CHEBI:30616"/>
    </ligand>
</feature>
<dbReference type="GO" id="GO:0016740">
    <property type="term" value="F:transferase activity"/>
    <property type="evidence" value="ECO:0007669"/>
    <property type="project" value="UniProtKB-KW"/>
</dbReference>
<dbReference type="HOGENOM" id="CLU_101381_0_0_11"/>
<gene>
    <name evidence="3" type="ordered locus">Snas_1889</name>
</gene>